<keyword evidence="2" id="KW-1185">Reference proteome</keyword>
<evidence type="ECO:0000313" key="1">
    <source>
        <dbReference type="EMBL" id="MFF0458352.1"/>
    </source>
</evidence>
<dbReference type="Proteomes" id="UP001601521">
    <property type="component" value="Unassembled WGS sequence"/>
</dbReference>
<organism evidence="1 2">
    <name type="scientific">Nocardia africana</name>
    <dbReference type="NCBI Taxonomy" id="134964"/>
    <lineage>
        <taxon>Bacteria</taxon>
        <taxon>Bacillati</taxon>
        <taxon>Actinomycetota</taxon>
        <taxon>Actinomycetes</taxon>
        <taxon>Mycobacteriales</taxon>
        <taxon>Nocardiaceae</taxon>
        <taxon>Nocardia</taxon>
    </lineage>
</organism>
<reference evidence="1 2" key="1">
    <citation type="submission" date="2024-10" db="EMBL/GenBank/DDBJ databases">
        <title>The Natural Products Discovery Center: Release of the First 8490 Sequenced Strains for Exploring Actinobacteria Biosynthetic Diversity.</title>
        <authorList>
            <person name="Kalkreuter E."/>
            <person name="Kautsar S.A."/>
            <person name="Yang D."/>
            <person name="Bader C.D."/>
            <person name="Teijaro C.N."/>
            <person name="Fluegel L."/>
            <person name="Davis C.M."/>
            <person name="Simpson J.R."/>
            <person name="Lauterbach L."/>
            <person name="Steele A.D."/>
            <person name="Gui C."/>
            <person name="Meng S."/>
            <person name="Li G."/>
            <person name="Viehrig K."/>
            <person name="Ye F."/>
            <person name="Su P."/>
            <person name="Kiefer A.F."/>
            <person name="Nichols A."/>
            <person name="Cepeda A.J."/>
            <person name="Yan W."/>
            <person name="Fan B."/>
            <person name="Jiang Y."/>
            <person name="Adhikari A."/>
            <person name="Zheng C.-J."/>
            <person name="Schuster L."/>
            <person name="Cowan T.M."/>
            <person name="Smanski M.J."/>
            <person name="Chevrette M.G."/>
            <person name="De Carvalho L.P.S."/>
            <person name="Shen B."/>
        </authorList>
    </citation>
    <scope>NUCLEOTIDE SEQUENCE [LARGE SCALE GENOMIC DNA]</scope>
    <source>
        <strain evidence="1 2">NPDC004550</strain>
    </source>
</reference>
<proteinExistence type="predicted"/>
<sequence length="86" mass="9351">MAARHARSTLILQRALCAIGLALGGRAGARLTRHLAATVSRMTLLRQIRALPDPSTSVPRVLGVDDFALRRGHNYGTIRKPGVQRK</sequence>
<protein>
    <recommendedName>
        <fullName evidence="3">Transposase and inactivated derivatives</fullName>
    </recommendedName>
</protein>
<dbReference type="EMBL" id="JBIALX010000025">
    <property type="protein sequence ID" value="MFF0458352.1"/>
    <property type="molecule type" value="Genomic_DNA"/>
</dbReference>
<name>A0ABW6NT93_9NOCA</name>
<comment type="caution">
    <text evidence="1">The sequence shown here is derived from an EMBL/GenBank/DDBJ whole genome shotgun (WGS) entry which is preliminary data.</text>
</comment>
<dbReference type="RefSeq" id="WP_387255882.1">
    <property type="nucleotide sequence ID" value="NZ_JBIALX010000025.1"/>
</dbReference>
<evidence type="ECO:0008006" key="3">
    <source>
        <dbReference type="Google" id="ProtNLM"/>
    </source>
</evidence>
<evidence type="ECO:0000313" key="2">
    <source>
        <dbReference type="Proteomes" id="UP001601521"/>
    </source>
</evidence>
<gene>
    <name evidence="1" type="ORF">ACFYTH_33775</name>
</gene>
<accession>A0ABW6NT93</accession>